<feature type="domain" description="PucR C-terminal helix-turn-helix" evidence="1">
    <location>
        <begin position="313"/>
        <end position="371"/>
    </location>
</feature>
<proteinExistence type="predicted"/>
<dbReference type="Gene3D" id="1.10.10.2840">
    <property type="entry name" value="PucR C-terminal helix-turn-helix domain"/>
    <property type="match status" value="1"/>
</dbReference>
<dbReference type="InterPro" id="IPR042070">
    <property type="entry name" value="PucR_C-HTH_sf"/>
</dbReference>
<dbReference type="InterPro" id="IPR025736">
    <property type="entry name" value="PucR_C-HTH_dom"/>
</dbReference>
<protein>
    <submittedName>
        <fullName evidence="2">PucR family transcriptional regulator</fullName>
    </submittedName>
</protein>
<evidence type="ECO:0000259" key="1">
    <source>
        <dbReference type="Pfam" id="PF13556"/>
    </source>
</evidence>
<accession>A0ABW4C9P5</accession>
<evidence type="ECO:0000313" key="2">
    <source>
        <dbReference type="EMBL" id="MFD1427465.1"/>
    </source>
</evidence>
<dbReference type="EMBL" id="JBHTNU010000010">
    <property type="protein sequence ID" value="MFD1427465.1"/>
    <property type="molecule type" value="Genomic_DNA"/>
</dbReference>
<gene>
    <name evidence="2" type="ORF">ACFQ4Y_11150</name>
</gene>
<reference evidence="3" key="1">
    <citation type="journal article" date="2019" name="Int. J. Syst. Evol. Microbiol.">
        <title>The Global Catalogue of Microorganisms (GCM) 10K type strain sequencing project: providing services to taxonomists for standard genome sequencing and annotation.</title>
        <authorList>
            <consortium name="The Broad Institute Genomics Platform"/>
            <consortium name="The Broad Institute Genome Sequencing Center for Infectious Disease"/>
            <person name="Wu L."/>
            <person name="Ma J."/>
        </authorList>
    </citation>
    <scope>NUCLEOTIDE SEQUENCE [LARGE SCALE GENOMIC DNA]</scope>
    <source>
        <strain evidence="3">S1</strain>
    </source>
</reference>
<sequence length="390" mass="44578">MGSGRGCGIEKARREKQGAVLPSEERSRSFFFICLKRNTGEKMGGSILRDSRFSRLASRLEEALGRRVKVLQEELSQSSVSGSFPLDRGCRLWVEGELTEQEKALVHLFLEEWRQNWLRASDSAEPPAILERWLQLTELCGEASPPPLSVEELFREERVPFLVVHPVLSRERMSSLKKVVNSYFEGRAWLVPLDGGESLLLLPLSFIHGEGPQRWERGLEEAAWGLAEVITTEAGEDVKVVVHPGIHEAHLLPRAIAALRDTWRLGRIHLPGDPAYTTWGFSLEKLLESLDEEVVKQYLADLSKSPFWEDEELCRTLETFLEQDLNVSEAARRLFIHRNTLIYRLERLKQETGLDARRFEDAFRIRLVLRLSHRCRSWADCRAVGEPSSG</sequence>
<dbReference type="InterPro" id="IPR051448">
    <property type="entry name" value="CdaR-like_regulators"/>
</dbReference>
<dbReference type="Pfam" id="PF13556">
    <property type="entry name" value="HTH_30"/>
    <property type="match status" value="1"/>
</dbReference>
<name>A0ABW4C9P5_9BACL</name>
<evidence type="ECO:0000313" key="3">
    <source>
        <dbReference type="Proteomes" id="UP001597282"/>
    </source>
</evidence>
<dbReference type="PANTHER" id="PTHR33744">
    <property type="entry name" value="CARBOHYDRATE DIACID REGULATOR"/>
    <property type="match status" value="1"/>
</dbReference>
<dbReference type="SUPFAM" id="SSF46689">
    <property type="entry name" value="Homeodomain-like"/>
    <property type="match status" value="1"/>
</dbReference>
<keyword evidence="3" id="KW-1185">Reference proteome</keyword>
<comment type="caution">
    <text evidence="2">The sequence shown here is derived from an EMBL/GenBank/DDBJ whole genome shotgun (WGS) entry which is preliminary data.</text>
</comment>
<dbReference type="InterPro" id="IPR009057">
    <property type="entry name" value="Homeodomain-like_sf"/>
</dbReference>
<organism evidence="2 3">
    <name type="scientific">Kroppenstedtia sanguinis</name>
    <dbReference type="NCBI Taxonomy" id="1380684"/>
    <lineage>
        <taxon>Bacteria</taxon>
        <taxon>Bacillati</taxon>
        <taxon>Bacillota</taxon>
        <taxon>Bacilli</taxon>
        <taxon>Bacillales</taxon>
        <taxon>Thermoactinomycetaceae</taxon>
        <taxon>Kroppenstedtia</taxon>
    </lineage>
</organism>
<dbReference type="Proteomes" id="UP001597282">
    <property type="component" value="Unassembled WGS sequence"/>
</dbReference>
<dbReference type="PANTHER" id="PTHR33744:SF15">
    <property type="entry name" value="CARBOHYDRATE DIACID REGULATOR"/>
    <property type="match status" value="1"/>
</dbReference>